<keyword evidence="4" id="KW-0378">Hydrolase</keyword>
<dbReference type="InterPro" id="IPR000330">
    <property type="entry name" value="SNF2_N"/>
</dbReference>
<keyword evidence="7 9" id="KW-0175">Coiled coil</keyword>
<dbReference type="GO" id="GO:0005524">
    <property type="term" value="F:ATP binding"/>
    <property type="evidence" value="ECO:0007669"/>
    <property type="project" value="UniProtKB-KW"/>
</dbReference>
<dbReference type="Gene3D" id="1.10.10.60">
    <property type="entry name" value="Homeodomain-like"/>
    <property type="match status" value="2"/>
</dbReference>
<dbReference type="GO" id="GO:0000785">
    <property type="term" value="C:chromatin"/>
    <property type="evidence" value="ECO:0000318"/>
    <property type="project" value="GO_Central"/>
</dbReference>
<organism evidence="13 14">
    <name type="scientific">Thalassiosira pseudonana</name>
    <name type="common">Marine diatom</name>
    <name type="synonym">Cyclotella nana</name>
    <dbReference type="NCBI Taxonomy" id="35128"/>
    <lineage>
        <taxon>Eukaryota</taxon>
        <taxon>Sar</taxon>
        <taxon>Stramenopiles</taxon>
        <taxon>Ochrophyta</taxon>
        <taxon>Bacillariophyta</taxon>
        <taxon>Coscinodiscophyceae</taxon>
        <taxon>Thalassiosirophycidae</taxon>
        <taxon>Thalassiosirales</taxon>
        <taxon>Thalassiosiraceae</taxon>
        <taxon>Thalassiosira</taxon>
    </lineage>
</organism>
<dbReference type="GO" id="GO:0005634">
    <property type="term" value="C:nucleus"/>
    <property type="evidence" value="ECO:0000318"/>
    <property type="project" value="GO_Central"/>
</dbReference>
<dbReference type="Gene3D" id="3.40.50.10810">
    <property type="entry name" value="Tandem AAA-ATPase domain"/>
    <property type="match status" value="1"/>
</dbReference>
<dbReference type="eggNOG" id="KOG0385">
    <property type="taxonomic scope" value="Eukaryota"/>
</dbReference>
<reference evidence="13 14" key="1">
    <citation type="journal article" date="2004" name="Science">
        <title>The genome of the diatom Thalassiosira pseudonana: ecology, evolution, and metabolism.</title>
        <authorList>
            <person name="Armbrust E.V."/>
            <person name="Berges J.A."/>
            <person name="Bowler C."/>
            <person name="Green B.R."/>
            <person name="Martinez D."/>
            <person name="Putnam N.H."/>
            <person name="Zhou S."/>
            <person name="Allen A.E."/>
            <person name="Apt K.E."/>
            <person name="Bechner M."/>
            <person name="Brzezinski M.A."/>
            <person name="Chaal B.K."/>
            <person name="Chiovitti A."/>
            <person name="Davis A.K."/>
            <person name="Demarest M.S."/>
            <person name="Detter J.C."/>
            <person name="Glavina T."/>
            <person name="Goodstein D."/>
            <person name="Hadi M.Z."/>
            <person name="Hellsten U."/>
            <person name="Hildebrand M."/>
            <person name="Jenkins B.D."/>
            <person name="Jurka J."/>
            <person name="Kapitonov V.V."/>
            <person name="Kroger N."/>
            <person name="Lau W.W."/>
            <person name="Lane T.W."/>
            <person name="Larimer F.W."/>
            <person name="Lippmeier J.C."/>
            <person name="Lucas S."/>
            <person name="Medina M."/>
            <person name="Montsant A."/>
            <person name="Obornik M."/>
            <person name="Parker M.S."/>
            <person name="Palenik B."/>
            <person name="Pazour G.J."/>
            <person name="Richardson P.M."/>
            <person name="Rynearson T.A."/>
            <person name="Saito M.A."/>
            <person name="Schwartz D.C."/>
            <person name="Thamatrakoln K."/>
            <person name="Valentin K."/>
            <person name="Vardi A."/>
            <person name="Wilkerson F.P."/>
            <person name="Rokhsar D.S."/>
        </authorList>
    </citation>
    <scope>NUCLEOTIDE SEQUENCE [LARGE SCALE GENOMIC DNA]</scope>
    <source>
        <strain evidence="13 14">CCMP1335</strain>
    </source>
</reference>
<dbReference type="Proteomes" id="UP000001449">
    <property type="component" value="Chromosome 5"/>
</dbReference>
<dbReference type="GO" id="GO:0016787">
    <property type="term" value="F:hydrolase activity"/>
    <property type="evidence" value="ECO:0007669"/>
    <property type="project" value="UniProtKB-KW"/>
</dbReference>
<dbReference type="EMBL" id="CM000642">
    <property type="protein sequence ID" value="EED92162.1"/>
    <property type="molecule type" value="Genomic_DNA"/>
</dbReference>
<dbReference type="InParanoid" id="B8C3Q3"/>
<evidence type="ECO:0000256" key="10">
    <source>
        <dbReference type="SAM" id="MobiDB-lite"/>
    </source>
</evidence>
<dbReference type="InterPro" id="IPR038718">
    <property type="entry name" value="SNF2-like_sf"/>
</dbReference>
<dbReference type="STRING" id="35128.B8C3Q3"/>
<dbReference type="GO" id="GO:0045944">
    <property type="term" value="P:positive regulation of transcription by RNA polymerase II"/>
    <property type="evidence" value="ECO:0000318"/>
    <property type="project" value="GO_Central"/>
</dbReference>
<dbReference type="OMA" id="VHDYQFF"/>
<dbReference type="Pfam" id="PF00271">
    <property type="entry name" value="Helicase_C"/>
    <property type="match status" value="1"/>
</dbReference>
<feature type="region of interest" description="Disordered" evidence="10">
    <location>
        <begin position="854"/>
        <end position="873"/>
    </location>
</feature>
<proteinExistence type="inferred from homology"/>
<dbReference type="PANTHER" id="PTHR45623">
    <property type="entry name" value="CHROMODOMAIN-HELICASE-DNA-BINDING PROTEIN 3-RELATED-RELATED"/>
    <property type="match status" value="1"/>
</dbReference>
<keyword evidence="8" id="KW-0539">Nucleus</keyword>
<evidence type="ECO:0000256" key="1">
    <source>
        <dbReference type="ARBA" id="ARBA00004123"/>
    </source>
</evidence>
<dbReference type="RefSeq" id="XP_002290410.1">
    <property type="nucleotide sequence ID" value="XM_002290374.1"/>
</dbReference>
<dbReference type="HOGENOM" id="CLU_000315_0_2_1"/>
<dbReference type="PaxDb" id="35128-Thaps12403"/>
<evidence type="ECO:0000313" key="13">
    <source>
        <dbReference type="EMBL" id="EED92162.1"/>
    </source>
</evidence>
<evidence type="ECO:0000313" key="14">
    <source>
        <dbReference type="Proteomes" id="UP000001449"/>
    </source>
</evidence>
<feature type="non-terminal residue" evidence="13">
    <location>
        <position position="873"/>
    </location>
</feature>
<comment type="similarity">
    <text evidence="2">Belongs to the SNF2/RAD54 helicase family. ISWI subfamily.</text>
</comment>
<dbReference type="GO" id="GO:0140750">
    <property type="term" value="F:nucleosome array spacer activity"/>
    <property type="evidence" value="ECO:0000318"/>
    <property type="project" value="GO_Central"/>
</dbReference>
<dbReference type="InterPro" id="IPR009057">
    <property type="entry name" value="Homeodomain-like_sf"/>
</dbReference>
<dbReference type="PROSITE" id="PS51192">
    <property type="entry name" value="HELICASE_ATP_BIND_1"/>
    <property type="match status" value="1"/>
</dbReference>
<dbReference type="InterPro" id="IPR015195">
    <property type="entry name" value="SLIDE"/>
</dbReference>
<feature type="coiled-coil region" evidence="9">
    <location>
        <begin position="616"/>
        <end position="650"/>
    </location>
</feature>
<dbReference type="Pfam" id="PF00176">
    <property type="entry name" value="SNF2-rel_dom"/>
    <property type="match status" value="1"/>
</dbReference>
<evidence type="ECO:0000256" key="3">
    <source>
        <dbReference type="ARBA" id="ARBA00022741"/>
    </source>
</evidence>
<dbReference type="SUPFAM" id="SSF101224">
    <property type="entry name" value="HAND domain of the nucleosome remodeling ATPase ISWI"/>
    <property type="match status" value="1"/>
</dbReference>
<dbReference type="FunFam" id="3.40.50.300:FF:000082">
    <property type="entry name" value="ISWI chromatin remodeling complex ATPase ISW1"/>
    <property type="match status" value="1"/>
</dbReference>
<dbReference type="GO" id="GO:0004386">
    <property type="term" value="F:helicase activity"/>
    <property type="evidence" value="ECO:0007669"/>
    <property type="project" value="UniProtKB-KW"/>
</dbReference>
<evidence type="ECO:0000256" key="5">
    <source>
        <dbReference type="ARBA" id="ARBA00022806"/>
    </source>
</evidence>
<name>B8C3Q3_THAPS</name>
<dbReference type="AlphaFoldDB" id="B8C3Q3"/>
<dbReference type="Gene3D" id="1.10.1040.30">
    <property type="entry name" value="ISWI, HAND domain"/>
    <property type="match status" value="1"/>
</dbReference>
<evidence type="ECO:0000256" key="9">
    <source>
        <dbReference type="SAM" id="Coils"/>
    </source>
</evidence>
<dbReference type="FunFam" id="3.40.50.10810:FF:000015">
    <property type="entry name" value="lymphoid-specific helicase isoform X1"/>
    <property type="match status" value="1"/>
</dbReference>
<dbReference type="InterPro" id="IPR014001">
    <property type="entry name" value="Helicase_ATP-bd"/>
</dbReference>
<dbReference type="SUPFAM" id="SSF46689">
    <property type="entry name" value="Homeodomain-like"/>
    <property type="match status" value="1"/>
</dbReference>
<dbReference type="PROSITE" id="PS51194">
    <property type="entry name" value="HELICASE_CTER"/>
    <property type="match status" value="1"/>
</dbReference>
<dbReference type="CDD" id="cd18793">
    <property type="entry name" value="SF2_C_SNF"/>
    <property type="match status" value="1"/>
</dbReference>
<protein>
    <submittedName>
        <fullName evidence="13">Atpase-like protein</fullName>
    </submittedName>
</protein>
<feature type="domain" description="Helicase C-terminal" evidence="12">
    <location>
        <begin position="313"/>
        <end position="464"/>
    </location>
</feature>
<evidence type="ECO:0000259" key="11">
    <source>
        <dbReference type="PROSITE" id="PS51192"/>
    </source>
</evidence>
<evidence type="ECO:0000256" key="6">
    <source>
        <dbReference type="ARBA" id="ARBA00022840"/>
    </source>
</evidence>
<dbReference type="PANTHER" id="PTHR45623:SF49">
    <property type="entry name" value="SWI_SNF-RELATED MATRIX-ASSOCIATED ACTIN-DEPENDENT REGULATOR OF CHROMATIN SUBFAMILY A MEMBER 5"/>
    <property type="match status" value="1"/>
</dbReference>
<dbReference type="Gene3D" id="3.40.50.300">
    <property type="entry name" value="P-loop containing nucleotide triphosphate hydrolases"/>
    <property type="match status" value="1"/>
</dbReference>
<dbReference type="InterPro" id="IPR027417">
    <property type="entry name" value="P-loop_NTPase"/>
</dbReference>
<evidence type="ECO:0000256" key="7">
    <source>
        <dbReference type="ARBA" id="ARBA00023054"/>
    </source>
</evidence>
<dbReference type="GO" id="GO:0003682">
    <property type="term" value="F:chromatin binding"/>
    <property type="evidence" value="ECO:0000318"/>
    <property type="project" value="GO_Central"/>
</dbReference>
<comment type="subcellular location">
    <subcellularLocation>
        <location evidence="1">Nucleus</location>
    </subcellularLocation>
</comment>
<gene>
    <name evidence="13" type="ORF">THAPSDRAFT_12403</name>
</gene>
<evidence type="ECO:0000256" key="4">
    <source>
        <dbReference type="ARBA" id="ARBA00022801"/>
    </source>
</evidence>
<evidence type="ECO:0000256" key="8">
    <source>
        <dbReference type="ARBA" id="ARBA00023242"/>
    </source>
</evidence>
<evidence type="ECO:0000259" key="12">
    <source>
        <dbReference type="PROSITE" id="PS51194"/>
    </source>
</evidence>
<keyword evidence="3" id="KW-0547">Nucleotide-binding</keyword>
<accession>B8C3Q3</accession>
<dbReference type="GO" id="GO:0031491">
    <property type="term" value="F:nucleosome binding"/>
    <property type="evidence" value="ECO:0007669"/>
    <property type="project" value="InterPro"/>
</dbReference>
<dbReference type="GO" id="GO:0031507">
    <property type="term" value="P:heterochromatin formation"/>
    <property type="evidence" value="ECO:0000318"/>
    <property type="project" value="GO_Central"/>
</dbReference>
<dbReference type="GeneID" id="7444880"/>
<dbReference type="SUPFAM" id="SSF52540">
    <property type="entry name" value="P-loop containing nucleoside triphosphate hydrolases"/>
    <property type="match status" value="2"/>
</dbReference>
<dbReference type="InterPro" id="IPR049730">
    <property type="entry name" value="SNF2/RAD54-like_C"/>
</dbReference>
<evidence type="ECO:0000256" key="2">
    <source>
        <dbReference type="ARBA" id="ARBA00009687"/>
    </source>
</evidence>
<sequence length="873" mass="101141">MHPYQLEGLNWMIKLHDHGINGILADEMGLGKTLQTISLLAYLREARGVKGPHIVIVPKSVVGNWIKEFRKWCPSIKAIRMGGTKEERQKAVKNDLVPDATGKYNFDALVCSYEAVLKEKSALGKIPWRYLIIDEAHRIKNENSSLSQAVRLLNTGFRLLITGTPLQNNLHELWALLNFLLPEVFGDAEQFDEWFSMSGKEGQENVIKKLHTVLRPFMMRRVKKDVACGLPPKKETKLFIGLTEMQQDWYKRVLRKDAHELNALGGPSHARLQNVLMHLRKVCNHPYLFDGAEQGPPFSDGPHLWENSGKMQLLNKLLPKLKAKGSRVLIFSQMTRVLDIMEDYLRLVGHEYCRIDGNTDGEKRDSQMEEFNAPGSSKFCFLLSTRAGGLGINLATADIVILFDSDWNPQVDLQAMDRAHRIGQTKPVQVFRFISEGTVEEKIIERADKKLFLDAAVIQQGRLAEQNTKLSKSELMQMVKFGADQIISGKKGTYTDEDIDALIAKGEKRTEDMQAQLQTDAQHNLASFTLSGDMETSTKDTFDFAGENYRDKKKGDNVFIDMGTRERKRAVYDVNEYFRETMNTGDSSGMKAHAADAKARKKRKGLYAQDFQLYNRDRLEELAARERELAQSKEDHLGQIMEEIAEMEKMLDQFVLTQPEQAEREQLLSEGFADWNRKDFKCFCNALEKHGRYNLATIIEEIMQETGKADGDIKRYYVAFWLHYRRLTDWNKIIDKIEKGERKIIRLREIKDIIQEKVLEQHSPWDLLTYSWPIMQFKYGPGNRGFSYRQEEDAFLLTMMHRHGYGAARRIQLEIRRAWQFRFNWFFKSRSPQEIQKRCDLLIKVVEREMEEFRKEEELEEQKKEELALKEAA</sequence>
<feature type="domain" description="Helicase ATP-binding" evidence="11">
    <location>
        <begin position="13"/>
        <end position="183"/>
    </location>
</feature>
<dbReference type="InterPro" id="IPR036306">
    <property type="entry name" value="ISWI_HAND-dom_sf"/>
</dbReference>
<keyword evidence="6" id="KW-0067">ATP-binding</keyword>
<dbReference type="SMART" id="SM00487">
    <property type="entry name" value="DEXDc"/>
    <property type="match status" value="1"/>
</dbReference>
<dbReference type="GO" id="GO:0003677">
    <property type="term" value="F:DNA binding"/>
    <property type="evidence" value="ECO:0000318"/>
    <property type="project" value="GO_Central"/>
</dbReference>
<dbReference type="InterPro" id="IPR001650">
    <property type="entry name" value="Helicase_C-like"/>
</dbReference>
<dbReference type="KEGG" id="tps:THAPSDRAFT_12403"/>
<keyword evidence="5" id="KW-0347">Helicase</keyword>
<dbReference type="FunCoup" id="B8C3Q3">
    <property type="interactions" value="105"/>
</dbReference>
<keyword evidence="14" id="KW-1185">Reference proteome</keyword>
<reference evidence="13 14" key="2">
    <citation type="journal article" date="2008" name="Nature">
        <title>The Phaeodactylum genome reveals the evolutionary history of diatom genomes.</title>
        <authorList>
            <person name="Bowler C."/>
            <person name="Allen A.E."/>
            <person name="Badger J.H."/>
            <person name="Grimwood J."/>
            <person name="Jabbari K."/>
            <person name="Kuo A."/>
            <person name="Maheswari U."/>
            <person name="Martens C."/>
            <person name="Maumus F."/>
            <person name="Otillar R.P."/>
            <person name="Rayko E."/>
            <person name="Salamov A."/>
            <person name="Vandepoele K."/>
            <person name="Beszteri B."/>
            <person name="Gruber A."/>
            <person name="Heijde M."/>
            <person name="Katinka M."/>
            <person name="Mock T."/>
            <person name="Valentin K."/>
            <person name="Verret F."/>
            <person name="Berges J.A."/>
            <person name="Brownlee C."/>
            <person name="Cadoret J.P."/>
            <person name="Chiovitti A."/>
            <person name="Choi C.J."/>
            <person name="Coesel S."/>
            <person name="De Martino A."/>
            <person name="Detter J.C."/>
            <person name="Durkin C."/>
            <person name="Falciatore A."/>
            <person name="Fournet J."/>
            <person name="Haruta M."/>
            <person name="Huysman M.J."/>
            <person name="Jenkins B.D."/>
            <person name="Jiroutova K."/>
            <person name="Jorgensen R.E."/>
            <person name="Joubert Y."/>
            <person name="Kaplan A."/>
            <person name="Kroger N."/>
            <person name="Kroth P.G."/>
            <person name="La Roche J."/>
            <person name="Lindquist E."/>
            <person name="Lommer M."/>
            <person name="Martin-Jezequel V."/>
            <person name="Lopez P.J."/>
            <person name="Lucas S."/>
            <person name="Mangogna M."/>
            <person name="McGinnis K."/>
            <person name="Medlin L.K."/>
            <person name="Montsant A."/>
            <person name="Oudot-Le Secq M.P."/>
            <person name="Napoli C."/>
            <person name="Obornik M."/>
            <person name="Parker M.S."/>
            <person name="Petit J.L."/>
            <person name="Porcel B.M."/>
            <person name="Poulsen N."/>
            <person name="Robison M."/>
            <person name="Rychlewski L."/>
            <person name="Rynearson T.A."/>
            <person name="Schmutz J."/>
            <person name="Shapiro H."/>
            <person name="Siaut M."/>
            <person name="Stanley M."/>
            <person name="Sussman M.R."/>
            <person name="Taylor A.R."/>
            <person name="Vardi A."/>
            <person name="von Dassow P."/>
            <person name="Vyverman W."/>
            <person name="Willis A."/>
            <person name="Wyrwicz L.S."/>
            <person name="Rokhsar D.S."/>
            <person name="Weissenbach J."/>
            <person name="Armbrust E.V."/>
            <person name="Green B.R."/>
            <person name="Van de Peer Y."/>
            <person name="Grigoriev I.V."/>
        </authorList>
    </citation>
    <scope>NUCLEOTIDE SEQUENCE [LARGE SCALE GENOMIC DNA]</scope>
    <source>
        <strain evidence="13 14">CCMP1335</strain>
    </source>
</reference>
<dbReference type="Pfam" id="PF09111">
    <property type="entry name" value="SLIDE"/>
    <property type="match status" value="1"/>
</dbReference>
<dbReference type="SMART" id="SM00490">
    <property type="entry name" value="HELICc"/>
    <property type="match status" value="1"/>
</dbReference>